<evidence type="ECO:0000313" key="4">
    <source>
        <dbReference type="Proteomes" id="UP001239445"/>
    </source>
</evidence>
<feature type="region of interest" description="Disordered" evidence="2">
    <location>
        <begin position="356"/>
        <end position="403"/>
    </location>
</feature>
<keyword evidence="4" id="KW-1185">Reference proteome</keyword>
<dbReference type="Proteomes" id="UP001239445">
    <property type="component" value="Unassembled WGS sequence"/>
</dbReference>
<evidence type="ECO:0000256" key="2">
    <source>
        <dbReference type="SAM" id="MobiDB-lite"/>
    </source>
</evidence>
<evidence type="ECO:0000256" key="1">
    <source>
        <dbReference type="SAM" id="Coils"/>
    </source>
</evidence>
<name>A0AAJ0BID0_9PEZI</name>
<evidence type="ECO:0000313" key="3">
    <source>
        <dbReference type="EMBL" id="KAK1756381.1"/>
    </source>
</evidence>
<organism evidence="3 4">
    <name type="scientific">Echria macrotheca</name>
    <dbReference type="NCBI Taxonomy" id="438768"/>
    <lineage>
        <taxon>Eukaryota</taxon>
        <taxon>Fungi</taxon>
        <taxon>Dikarya</taxon>
        <taxon>Ascomycota</taxon>
        <taxon>Pezizomycotina</taxon>
        <taxon>Sordariomycetes</taxon>
        <taxon>Sordariomycetidae</taxon>
        <taxon>Sordariales</taxon>
        <taxon>Schizotheciaceae</taxon>
        <taxon>Echria</taxon>
    </lineage>
</organism>
<proteinExistence type="predicted"/>
<dbReference type="EMBL" id="MU839832">
    <property type="protein sequence ID" value="KAK1756381.1"/>
    <property type="molecule type" value="Genomic_DNA"/>
</dbReference>
<reference evidence="3" key="1">
    <citation type="submission" date="2023-06" db="EMBL/GenBank/DDBJ databases">
        <title>Genome-scale phylogeny and comparative genomics of the fungal order Sordariales.</title>
        <authorList>
            <consortium name="Lawrence Berkeley National Laboratory"/>
            <person name="Hensen N."/>
            <person name="Bonometti L."/>
            <person name="Westerberg I."/>
            <person name="Brannstrom I.O."/>
            <person name="Guillou S."/>
            <person name="Cros-Aarteil S."/>
            <person name="Calhoun S."/>
            <person name="Haridas S."/>
            <person name="Kuo A."/>
            <person name="Mondo S."/>
            <person name="Pangilinan J."/>
            <person name="Riley R."/>
            <person name="Labutti K."/>
            <person name="Andreopoulos B."/>
            <person name="Lipzen A."/>
            <person name="Chen C."/>
            <person name="Yanf M."/>
            <person name="Daum C."/>
            <person name="Ng V."/>
            <person name="Clum A."/>
            <person name="Steindorff A."/>
            <person name="Ohm R."/>
            <person name="Martin F."/>
            <person name="Silar P."/>
            <person name="Natvig D."/>
            <person name="Lalanne C."/>
            <person name="Gautier V."/>
            <person name="Ament-Velasquez S.L."/>
            <person name="Kruys A."/>
            <person name="Hutchinson M.I."/>
            <person name="Powell A.J."/>
            <person name="Barry K."/>
            <person name="Miller A.N."/>
            <person name="Grigoriev I.V."/>
            <person name="Debuchy R."/>
            <person name="Gladieux P."/>
            <person name="Thoren M.H."/>
            <person name="Johannesson H."/>
        </authorList>
    </citation>
    <scope>NUCLEOTIDE SEQUENCE</scope>
    <source>
        <strain evidence="3">PSN4</strain>
    </source>
</reference>
<protein>
    <submittedName>
        <fullName evidence="3">Uncharacterized protein</fullName>
    </submittedName>
</protein>
<comment type="caution">
    <text evidence="3">The sequence shown here is derived from an EMBL/GenBank/DDBJ whole genome shotgun (WGS) entry which is preliminary data.</text>
</comment>
<gene>
    <name evidence="3" type="ORF">QBC47DRAFT_379831</name>
</gene>
<feature type="coiled-coil region" evidence="1">
    <location>
        <begin position="497"/>
        <end position="524"/>
    </location>
</feature>
<sequence length="538" mass="59384">MDADALIRTLRAYDAAVDATAVKAAFDSEDSHAVAAWVARHLAPDTLLSIDELNQFNALEKAGVVDKLASSTDLAAAHPLGETEIRDAIDELRRSTEAINKQTEALRQQHEALDRLVNAGQKDRDARADLDLAQLQKWDAKRKSAVLAVEELSQRLDSRIAELEQQTTAGRDVQETANALFHSDDRLLSSLQKLGWELETEDPEEQDNVVMLRETCARLIKFMVEGLRARLDRIYLEALNSSMRSGATRRVSPAEVSGLQEELESLYAEILPVAQMSVEQQFLEPALKTLADKHGKGLARSEEAVSYLHDCLDYLLDRTQETSRRVELIQAYQVAAAAMTEVARSELAVQVDLPAKRERSATAASPARRRKSSGQGNAVSPVRARGQPGRRRSSGVGAIGDEPPLDEILRNLAISLPQEESGSNDAHAQALTLASTLAERRHKADDVARNAQESFESATMKQMADAKLAIQLVRDSVLAESPWGEVRLVDPEIDESIAVLSQEMDDVRAKVDKTEAELVKVRGRSVKRDELIERWGSR</sequence>
<dbReference type="AlphaFoldDB" id="A0AAJ0BID0"/>
<accession>A0AAJ0BID0</accession>
<keyword evidence="1" id="KW-0175">Coiled coil</keyword>